<keyword evidence="3" id="KW-1185">Reference proteome</keyword>
<protein>
    <recommendedName>
        <fullName evidence="1">Heterokaryon incompatibility domain-containing protein</fullName>
    </recommendedName>
</protein>
<proteinExistence type="predicted"/>
<dbReference type="InterPro" id="IPR010730">
    <property type="entry name" value="HET"/>
</dbReference>
<name>A0ABR1RIL6_9PEZI</name>
<reference evidence="2 3" key="1">
    <citation type="submission" date="2023-01" db="EMBL/GenBank/DDBJ databases">
        <title>Analysis of 21 Apiospora genomes using comparative genomics revels a genus with tremendous synthesis potential of carbohydrate active enzymes and secondary metabolites.</title>
        <authorList>
            <person name="Sorensen T."/>
        </authorList>
    </citation>
    <scope>NUCLEOTIDE SEQUENCE [LARGE SCALE GENOMIC DNA]</scope>
    <source>
        <strain evidence="2 3">CBS 20057</strain>
    </source>
</reference>
<accession>A0ABR1RIL6</accession>
<dbReference type="PANTHER" id="PTHR33112:SF16">
    <property type="entry name" value="HETEROKARYON INCOMPATIBILITY DOMAIN-CONTAINING PROTEIN"/>
    <property type="match status" value="1"/>
</dbReference>
<dbReference type="EMBL" id="JAQQWI010000014">
    <property type="protein sequence ID" value="KAK8013124.1"/>
    <property type="molecule type" value="Genomic_DNA"/>
</dbReference>
<dbReference type="Proteomes" id="UP001396898">
    <property type="component" value="Unassembled WGS sequence"/>
</dbReference>
<comment type="caution">
    <text evidence="2">The sequence shown here is derived from an EMBL/GenBank/DDBJ whole genome shotgun (WGS) entry which is preliminary data.</text>
</comment>
<sequence length="451" mass="51341">MPWLYLPELFRDAARVTKNFGLQYLWIDAICIIQDSAEDWVAEASKMAEVYGNAYLTIAADSSGDAFQGLTGDGPYRNLFFPADEGRVARRDWPYVQFGSGRFRNLLRSKFQTQCPSRSGHETTNVRIRIMDGKTSQGYHGKYFLPPSLLESRGWCLQEVLLSKRVLRFGQSEISWQCREMECCECSKHTQFSSPDGYEPNYLAIVKNDFFGGVDVARNWRKIIENYTRRHLTRESDILPAIEGIAKWAMMRYRVPKESYLAGMWSSQLNSDLGWFALSKPKNPLHYTKPRQKSKRVDGFPTWSWASVTGSVGFVQDDGLVKVQGIATPPAAEPFLVLQGQFFTSAIWLDIPEQEEAGSTPDDGCGSCLLFADRIERKMHLNIDCYHYQQESKGVPRELHALETSYGSCLLLERYHEAPYAGGLVQFKRIGMAFDAHYPGMKLKDDVVALF</sequence>
<evidence type="ECO:0000313" key="3">
    <source>
        <dbReference type="Proteomes" id="UP001396898"/>
    </source>
</evidence>
<dbReference type="PANTHER" id="PTHR33112">
    <property type="entry name" value="DOMAIN PROTEIN, PUTATIVE-RELATED"/>
    <property type="match status" value="1"/>
</dbReference>
<gene>
    <name evidence="2" type="ORF">PG991_009395</name>
</gene>
<evidence type="ECO:0000259" key="1">
    <source>
        <dbReference type="Pfam" id="PF06985"/>
    </source>
</evidence>
<organism evidence="2 3">
    <name type="scientific">Apiospora marii</name>
    <dbReference type="NCBI Taxonomy" id="335849"/>
    <lineage>
        <taxon>Eukaryota</taxon>
        <taxon>Fungi</taxon>
        <taxon>Dikarya</taxon>
        <taxon>Ascomycota</taxon>
        <taxon>Pezizomycotina</taxon>
        <taxon>Sordariomycetes</taxon>
        <taxon>Xylariomycetidae</taxon>
        <taxon>Amphisphaeriales</taxon>
        <taxon>Apiosporaceae</taxon>
        <taxon>Apiospora</taxon>
    </lineage>
</organism>
<feature type="domain" description="Heterokaryon incompatibility" evidence="1">
    <location>
        <begin position="5"/>
        <end position="159"/>
    </location>
</feature>
<evidence type="ECO:0000313" key="2">
    <source>
        <dbReference type="EMBL" id="KAK8013124.1"/>
    </source>
</evidence>
<dbReference type="Pfam" id="PF06985">
    <property type="entry name" value="HET"/>
    <property type="match status" value="1"/>
</dbReference>